<evidence type="ECO:0000313" key="3">
    <source>
        <dbReference type="EMBL" id="KAJ3837907.1"/>
    </source>
</evidence>
<dbReference type="AlphaFoldDB" id="A0AA38P7R9"/>
<dbReference type="Proteomes" id="UP001163846">
    <property type="component" value="Unassembled WGS sequence"/>
</dbReference>
<feature type="compositionally biased region" description="Polar residues" evidence="1">
    <location>
        <begin position="144"/>
        <end position="171"/>
    </location>
</feature>
<accession>A0AA38P7R9</accession>
<feature type="domain" description="EH" evidence="2">
    <location>
        <begin position="399"/>
        <end position="446"/>
    </location>
</feature>
<feature type="compositionally biased region" description="Pro residues" evidence="1">
    <location>
        <begin position="247"/>
        <end position="268"/>
    </location>
</feature>
<sequence length="605" mass="63493">MASEEPTPSVLSRIKAFESQAQNADSSGSLKPSRLIIDSDGDHEEDWVSVPITTAVMTPTTSSTSLAPPLPSRNQGHQPASSISSFHSISLSSSDSVTSLAIDSAHDVHREEEDTVSLESEPYEHVDSTTSLGSPGAVAKLTADWNQLNQSRKPNLPSSLQRPQSAAPNSSGKHKPAPPPPPRSASASFSSPVSSSTSNGRRPAPPPPSSNRTSTSTVASSDRSSILSVASSASSTTTNSVQHGYPPYQPYKPKPPPSPNKPIAPLKPPSLKHPTSSSTSSNSSVTSFSSVSTTGPGTSVSALALSRPTPVPTPARKRYEAVFDANLANLNIANASSASTSKPALLSPSAALAIPRKGWRGISIDLVTTDEPEDGTAEKEKTLNGNGYDGKQDVGQTELNRLPGLVVRTIWTKSRLNKDKLGAIWLECDPYHTGWLDREAFIKGMWRIDTELKREELSKTGRARRNGSVKSIRSAKSVGSVKRQGSTTSTTSTTSSSHSLRNVPSVGSLRRTPVPTPTTPTATSSIPPIPRIPQIPQITPPPPIPPRIPSPAPNATGTSGTTNLKMPSVPPPLPARKPTMGTGLGTGTGAGSKMDLGEDEVDLLL</sequence>
<protein>
    <recommendedName>
        <fullName evidence="2">EH domain-containing protein</fullName>
    </recommendedName>
</protein>
<feature type="region of interest" description="Disordered" evidence="1">
    <location>
        <begin position="459"/>
        <end position="605"/>
    </location>
</feature>
<feature type="compositionally biased region" description="Pro residues" evidence="1">
    <location>
        <begin position="527"/>
        <end position="552"/>
    </location>
</feature>
<dbReference type="EMBL" id="MU806215">
    <property type="protein sequence ID" value="KAJ3837907.1"/>
    <property type="molecule type" value="Genomic_DNA"/>
</dbReference>
<feature type="region of interest" description="Disordered" evidence="1">
    <location>
        <begin position="1"/>
        <end position="312"/>
    </location>
</feature>
<comment type="caution">
    <text evidence="3">The sequence shown here is derived from an EMBL/GenBank/DDBJ whole genome shotgun (WGS) entry which is preliminary data.</text>
</comment>
<evidence type="ECO:0000256" key="1">
    <source>
        <dbReference type="SAM" id="MobiDB-lite"/>
    </source>
</evidence>
<reference evidence="3" key="1">
    <citation type="submission" date="2022-08" db="EMBL/GenBank/DDBJ databases">
        <authorList>
            <consortium name="DOE Joint Genome Institute"/>
            <person name="Min B."/>
            <person name="Riley R."/>
            <person name="Sierra-Patev S."/>
            <person name="Naranjo-Ortiz M."/>
            <person name="Looney B."/>
            <person name="Konkel Z."/>
            <person name="Slot J.C."/>
            <person name="Sakamoto Y."/>
            <person name="Steenwyk J.L."/>
            <person name="Rokas A."/>
            <person name="Carro J."/>
            <person name="Camarero S."/>
            <person name="Ferreira P."/>
            <person name="Molpeceres G."/>
            <person name="Ruiz-Duenas F.J."/>
            <person name="Serrano A."/>
            <person name="Henrissat B."/>
            <person name="Drula E."/>
            <person name="Hughes K.W."/>
            <person name="Mata J.L."/>
            <person name="Ishikawa N.K."/>
            <person name="Vargas-Isla R."/>
            <person name="Ushijima S."/>
            <person name="Smith C.A."/>
            <person name="Ahrendt S."/>
            <person name="Andreopoulos W."/>
            <person name="He G."/>
            <person name="Labutti K."/>
            <person name="Lipzen A."/>
            <person name="Ng V."/>
            <person name="Sandor L."/>
            <person name="Barry K."/>
            <person name="Martinez A.T."/>
            <person name="Xiao Y."/>
            <person name="Gibbons J.G."/>
            <person name="Terashima K."/>
            <person name="Hibbett D.S."/>
            <person name="Grigoriev I.V."/>
        </authorList>
    </citation>
    <scope>NUCLEOTIDE SEQUENCE</scope>
    <source>
        <strain evidence="3">TFB9207</strain>
    </source>
</reference>
<feature type="compositionally biased region" description="Low complexity" evidence="1">
    <location>
        <begin position="81"/>
        <end position="103"/>
    </location>
</feature>
<feature type="compositionally biased region" description="Polar residues" evidence="1">
    <location>
        <begin position="19"/>
        <end position="30"/>
    </location>
</feature>
<name>A0AA38P7R9_9AGAR</name>
<evidence type="ECO:0000259" key="2">
    <source>
        <dbReference type="Pfam" id="PF12763"/>
    </source>
</evidence>
<feature type="compositionally biased region" description="Low complexity" evidence="1">
    <location>
        <begin position="275"/>
        <end position="301"/>
    </location>
</feature>
<feature type="compositionally biased region" description="Polar residues" evidence="1">
    <location>
        <begin position="555"/>
        <end position="565"/>
    </location>
</feature>
<dbReference type="Pfam" id="PF12763">
    <property type="entry name" value="EH"/>
    <property type="match status" value="1"/>
</dbReference>
<feature type="compositionally biased region" description="Low complexity" evidence="1">
    <location>
        <begin position="53"/>
        <end position="67"/>
    </location>
</feature>
<evidence type="ECO:0000313" key="4">
    <source>
        <dbReference type="Proteomes" id="UP001163846"/>
    </source>
</evidence>
<gene>
    <name evidence="3" type="ORF">F5878DRAFT_621036</name>
</gene>
<keyword evidence="4" id="KW-1185">Reference proteome</keyword>
<organism evidence="3 4">
    <name type="scientific">Lentinula raphanica</name>
    <dbReference type="NCBI Taxonomy" id="153919"/>
    <lineage>
        <taxon>Eukaryota</taxon>
        <taxon>Fungi</taxon>
        <taxon>Dikarya</taxon>
        <taxon>Basidiomycota</taxon>
        <taxon>Agaricomycotina</taxon>
        <taxon>Agaricomycetes</taxon>
        <taxon>Agaricomycetidae</taxon>
        <taxon>Agaricales</taxon>
        <taxon>Marasmiineae</taxon>
        <taxon>Omphalotaceae</taxon>
        <taxon>Lentinula</taxon>
    </lineage>
</organism>
<feature type="compositionally biased region" description="Low complexity" evidence="1">
    <location>
        <begin position="184"/>
        <end position="202"/>
    </location>
</feature>
<feature type="compositionally biased region" description="Low complexity" evidence="1">
    <location>
        <begin position="486"/>
        <end position="497"/>
    </location>
</feature>
<feature type="compositionally biased region" description="Low complexity" evidence="1">
    <location>
        <begin position="210"/>
        <end position="241"/>
    </location>
</feature>
<dbReference type="Gene3D" id="1.10.238.10">
    <property type="entry name" value="EF-hand"/>
    <property type="match status" value="1"/>
</dbReference>
<dbReference type="SUPFAM" id="SSF47473">
    <property type="entry name" value="EF-hand"/>
    <property type="match status" value="1"/>
</dbReference>
<feature type="region of interest" description="Disordered" evidence="1">
    <location>
        <begin position="368"/>
        <end position="395"/>
    </location>
</feature>
<proteinExistence type="predicted"/>
<dbReference type="InterPro" id="IPR000261">
    <property type="entry name" value="EH_dom"/>
</dbReference>
<dbReference type="InterPro" id="IPR011992">
    <property type="entry name" value="EF-hand-dom_pair"/>
</dbReference>